<evidence type="ECO:0000313" key="2">
    <source>
        <dbReference type="Proteomes" id="UP001432322"/>
    </source>
</evidence>
<comment type="caution">
    <text evidence="1">The sequence shown here is derived from an EMBL/GenBank/DDBJ whole genome shotgun (WGS) entry which is preliminary data.</text>
</comment>
<sequence>LPKRSLVDLLDRLHRLMSKCCVIRTLRGHPYHGEAECLNIVESVYNRFPVEHLSINLSDIVNWDHVIDKITSRFKPERLSLHIDGFKHPKDFLSKVAEVVDEMYIHNMDNNARYILNQSRDDWAETVLEILSKRCSRIWINHDTDMNEEHLDCLLEGLSNLNKKVHLRIRAGIWDCEYEKYDKLHIEIEGCFLIIRHEEVKDDTLFQYR</sequence>
<dbReference type="AlphaFoldDB" id="A0AAV5UQ18"/>
<keyword evidence="2" id="KW-1185">Reference proteome</keyword>
<gene>
    <name evidence="1" type="ORF">PFISCL1PPCAC_518</name>
</gene>
<protein>
    <recommendedName>
        <fullName evidence="3">DUF38 domain-containing protein</fullName>
    </recommendedName>
</protein>
<dbReference type="Proteomes" id="UP001432322">
    <property type="component" value="Unassembled WGS sequence"/>
</dbReference>
<name>A0AAV5UQ18_9BILA</name>
<proteinExistence type="predicted"/>
<feature type="non-terminal residue" evidence="1">
    <location>
        <position position="1"/>
    </location>
</feature>
<evidence type="ECO:0000313" key="1">
    <source>
        <dbReference type="EMBL" id="GMT09221.1"/>
    </source>
</evidence>
<reference evidence="1" key="1">
    <citation type="submission" date="2023-10" db="EMBL/GenBank/DDBJ databases">
        <title>Genome assembly of Pristionchus species.</title>
        <authorList>
            <person name="Yoshida K."/>
            <person name="Sommer R.J."/>
        </authorList>
    </citation>
    <scope>NUCLEOTIDE SEQUENCE</scope>
    <source>
        <strain evidence="1">RS5133</strain>
    </source>
</reference>
<dbReference type="EMBL" id="BTSY01000001">
    <property type="protein sequence ID" value="GMT09221.1"/>
    <property type="molecule type" value="Genomic_DNA"/>
</dbReference>
<accession>A0AAV5UQ18</accession>
<organism evidence="1 2">
    <name type="scientific">Pristionchus fissidentatus</name>
    <dbReference type="NCBI Taxonomy" id="1538716"/>
    <lineage>
        <taxon>Eukaryota</taxon>
        <taxon>Metazoa</taxon>
        <taxon>Ecdysozoa</taxon>
        <taxon>Nematoda</taxon>
        <taxon>Chromadorea</taxon>
        <taxon>Rhabditida</taxon>
        <taxon>Rhabditina</taxon>
        <taxon>Diplogasteromorpha</taxon>
        <taxon>Diplogasteroidea</taxon>
        <taxon>Neodiplogasteridae</taxon>
        <taxon>Pristionchus</taxon>
    </lineage>
</organism>
<evidence type="ECO:0008006" key="3">
    <source>
        <dbReference type="Google" id="ProtNLM"/>
    </source>
</evidence>